<evidence type="ECO:0000313" key="2">
    <source>
        <dbReference type="Proteomes" id="UP000572212"/>
    </source>
</evidence>
<comment type="caution">
    <text evidence="1">The sequence shown here is derived from an EMBL/GenBank/DDBJ whole genome shotgun (WGS) entry which is preliminary data.</text>
</comment>
<dbReference type="AlphaFoldDB" id="A0A841RHJ1"/>
<gene>
    <name evidence="1" type="ORF">GGQ92_000084</name>
</gene>
<organism evidence="1 2">
    <name type="scientific">Gracilibacillus halotolerans</name>
    <dbReference type="NCBI Taxonomy" id="74386"/>
    <lineage>
        <taxon>Bacteria</taxon>
        <taxon>Bacillati</taxon>
        <taxon>Bacillota</taxon>
        <taxon>Bacilli</taxon>
        <taxon>Bacillales</taxon>
        <taxon>Bacillaceae</taxon>
        <taxon>Gracilibacillus</taxon>
    </lineage>
</organism>
<sequence>MRVKCVICDNIENIDNGSPVAKKLRNRLNSTFMCEDCSERIKENTLKRHKNENFQLYQSKEDTDQYLS</sequence>
<keyword evidence="2" id="KW-1185">Reference proteome</keyword>
<reference evidence="1 2" key="1">
    <citation type="submission" date="2020-08" db="EMBL/GenBank/DDBJ databases">
        <title>Genomic Encyclopedia of Type Strains, Phase IV (KMG-IV): sequencing the most valuable type-strain genomes for metagenomic binning, comparative biology and taxonomic classification.</title>
        <authorList>
            <person name="Goeker M."/>
        </authorList>
    </citation>
    <scope>NUCLEOTIDE SEQUENCE [LARGE SCALE GENOMIC DNA]</scope>
    <source>
        <strain evidence="1 2">DSM 11805</strain>
    </source>
</reference>
<dbReference type="RefSeq" id="WP_184243414.1">
    <property type="nucleotide sequence ID" value="NZ_BAAACU010000020.1"/>
</dbReference>
<evidence type="ECO:0000313" key="1">
    <source>
        <dbReference type="EMBL" id="MBB6511317.1"/>
    </source>
</evidence>
<protein>
    <submittedName>
        <fullName evidence="1">Uncharacterized protein YlaI</fullName>
    </submittedName>
</protein>
<dbReference type="EMBL" id="JACHON010000001">
    <property type="protein sequence ID" value="MBB6511317.1"/>
    <property type="molecule type" value="Genomic_DNA"/>
</dbReference>
<dbReference type="Pfam" id="PF09963">
    <property type="entry name" value="DUF2197"/>
    <property type="match status" value="1"/>
</dbReference>
<dbReference type="Proteomes" id="UP000572212">
    <property type="component" value="Unassembled WGS sequence"/>
</dbReference>
<accession>A0A841RHJ1</accession>
<dbReference type="InterPro" id="IPR019241">
    <property type="entry name" value="DUF2197"/>
</dbReference>
<proteinExistence type="predicted"/>
<name>A0A841RHJ1_9BACI</name>